<dbReference type="OrthoDB" id="10507174at2759"/>
<feature type="compositionally biased region" description="Polar residues" evidence="5">
    <location>
        <begin position="116"/>
        <end position="125"/>
    </location>
</feature>
<dbReference type="AlphaFoldDB" id="A0A1V9YGC5"/>
<dbReference type="Proteomes" id="UP000243579">
    <property type="component" value="Unassembled WGS sequence"/>
</dbReference>
<feature type="transmembrane region" description="Helical" evidence="6">
    <location>
        <begin position="146"/>
        <end position="166"/>
    </location>
</feature>
<dbReference type="EMBL" id="JNBR01001836">
    <property type="protein sequence ID" value="OQR84761.1"/>
    <property type="molecule type" value="Genomic_DNA"/>
</dbReference>
<reference evidence="7 8" key="1">
    <citation type="journal article" date="2014" name="Genome Biol. Evol.">
        <title>The secreted proteins of Achlya hypogyna and Thraustotheca clavata identify the ancestral oomycete secretome and reveal gene acquisitions by horizontal gene transfer.</title>
        <authorList>
            <person name="Misner I."/>
            <person name="Blouin N."/>
            <person name="Leonard G."/>
            <person name="Richards T.A."/>
            <person name="Lane C.E."/>
        </authorList>
    </citation>
    <scope>NUCLEOTIDE SEQUENCE [LARGE SCALE GENOMIC DNA]</scope>
    <source>
        <strain evidence="7 8">ATCC 48635</strain>
    </source>
</reference>
<evidence type="ECO:0000313" key="7">
    <source>
        <dbReference type="EMBL" id="OQR84761.1"/>
    </source>
</evidence>
<dbReference type="STRING" id="1202772.A0A1V9YGC5"/>
<dbReference type="InterPro" id="IPR051694">
    <property type="entry name" value="Immunoregulatory_rcpt-like"/>
</dbReference>
<name>A0A1V9YGC5_ACHHY</name>
<evidence type="ECO:0000256" key="4">
    <source>
        <dbReference type="ARBA" id="ARBA00023136"/>
    </source>
</evidence>
<keyword evidence="2 6" id="KW-0812">Transmembrane</keyword>
<keyword evidence="3 6" id="KW-1133">Transmembrane helix</keyword>
<dbReference type="GO" id="GO:0071944">
    <property type="term" value="C:cell periphery"/>
    <property type="evidence" value="ECO:0007669"/>
    <property type="project" value="UniProtKB-ARBA"/>
</dbReference>
<evidence type="ECO:0000256" key="2">
    <source>
        <dbReference type="ARBA" id="ARBA00022692"/>
    </source>
</evidence>
<evidence type="ECO:0000313" key="8">
    <source>
        <dbReference type="Proteomes" id="UP000243579"/>
    </source>
</evidence>
<comment type="caution">
    <text evidence="7">The sequence shown here is derived from an EMBL/GenBank/DDBJ whole genome shotgun (WGS) entry which is preliminary data.</text>
</comment>
<evidence type="ECO:0000256" key="1">
    <source>
        <dbReference type="ARBA" id="ARBA00004167"/>
    </source>
</evidence>
<evidence type="ECO:0000256" key="3">
    <source>
        <dbReference type="ARBA" id="ARBA00022989"/>
    </source>
</evidence>
<proteinExistence type="predicted"/>
<comment type="subcellular location">
    <subcellularLocation>
        <location evidence="1">Membrane</location>
        <topology evidence="1">Single-pass membrane protein</topology>
    </subcellularLocation>
</comment>
<dbReference type="PANTHER" id="PTHR15549">
    <property type="entry name" value="PAIRED IMMUNOGLOBULIN-LIKE TYPE 2 RECEPTOR"/>
    <property type="match status" value="1"/>
</dbReference>
<dbReference type="Gene3D" id="3.30.200.20">
    <property type="entry name" value="Phosphorylase Kinase, domain 1"/>
    <property type="match status" value="1"/>
</dbReference>
<evidence type="ECO:0008006" key="9">
    <source>
        <dbReference type="Google" id="ProtNLM"/>
    </source>
</evidence>
<evidence type="ECO:0000256" key="6">
    <source>
        <dbReference type="SAM" id="Phobius"/>
    </source>
</evidence>
<feature type="region of interest" description="Disordered" evidence="5">
    <location>
        <begin position="74"/>
        <end position="128"/>
    </location>
</feature>
<keyword evidence="8" id="KW-1185">Reference proteome</keyword>
<organism evidence="7 8">
    <name type="scientific">Achlya hypogyna</name>
    <name type="common">Oomycete</name>
    <name type="synonym">Protoachlya hypogyna</name>
    <dbReference type="NCBI Taxonomy" id="1202772"/>
    <lineage>
        <taxon>Eukaryota</taxon>
        <taxon>Sar</taxon>
        <taxon>Stramenopiles</taxon>
        <taxon>Oomycota</taxon>
        <taxon>Saprolegniomycetes</taxon>
        <taxon>Saprolegniales</taxon>
        <taxon>Achlyaceae</taxon>
        <taxon>Achlya</taxon>
    </lineage>
</organism>
<evidence type="ECO:0000256" key="5">
    <source>
        <dbReference type="SAM" id="MobiDB-lite"/>
    </source>
</evidence>
<gene>
    <name evidence="7" type="ORF">ACHHYP_12961</name>
</gene>
<accession>A0A1V9YGC5</accession>
<dbReference type="GO" id="GO:0016020">
    <property type="term" value="C:membrane"/>
    <property type="evidence" value="ECO:0007669"/>
    <property type="project" value="UniProtKB-SubCell"/>
</dbReference>
<sequence length="265" mass="27120">MVNISCPANLMLCTSSDGSISNCYNPNHNGCCAGNLFSTGAVTDRQYCCTDPKTFEQTVLSACPTTASTTLPVTTLPAQTTAAPTTANPGSKPTPTTATPATTAGATPPSQTQQANADASSQPGLTTLGPKGALTGNVSFTISKQAIAGIAIGAVVVVAIIIYLVCRKRRKQPRASSGSVDLARPINSTTAGTANDGSSMGLDLSALAAWRLEQNEIVGSRTLASGAYGEVSLGSYRGRTVAIKSSLKKKATIADLQCFIDEIKL</sequence>
<feature type="non-terminal residue" evidence="7">
    <location>
        <position position="265"/>
    </location>
</feature>
<keyword evidence="4 6" id="KW-0472">Membrane</keyword>
<feature type="compositionally biased region" description="Low complexity" evidence="5">
    <location>
        <begin position="74"/>
        <end position="115"/>
    </location>
</feature>
<feature type="region of interest" description="Disordered" evidence="5">
    <location>
        <begin position="174"/>
        <end position="194"/>
    </location>
</feature>
<protein>
    <recommendedName>
        <fullName evidence="9">Protein kinase</fullName>
    </recommendedName>
</protein>